<dbReference type="AlphaFoldDB" id="A0A1G4G3F7"/>
<dbReference type="STRING" id="1642646.ING2E5A_0221"/>
<dbReference type="RefSeq" id="WP_071135812.1">
    <property type="nucleotide sequence ID" value="NZ_LT608328.1"/>
</dbReference>
<name>A0A1G4G3F7_9BACT</name>
<sequence>MRIAEWEYWLKDELKQHDEQTDSSTVYKSPLTKEDIDDIHHFVRDMSISIYSGPEDMDDRANKIVELATGQYHNKFQELSDYTHFYFLFEFSSEKPILLDELAEIMMKLLKLVQGENSEPKYYFFGVETCGETANALHVKINAGTL</sequence>
<accession>A0A1G4G3F7</accession>
<keyword evidence="2" id="KW-1185">Reference proteome</keyword>
<evidence type="ECO:0000313" key="2">
    <source>
        <dbReference type="Proteomes" id="UP000178485"/>
    </source>
</evidence>
<reference evidence="1 2" key="1">
    <citation type="submission" date="2016-08" db="EMBL/GenBank/DDBJ databases">
        <authorList>
            <person name="Seilhamer J.J."/>
        </authorList>
    </citation>
    <scope>NUCLEOTIDE SEQUENCE [LARGE SCALE GENOMIC DNA]</scope>
    <source>
        <strain evidence="1">ING2-E5A</strain>
    </source>
</reference>
<evidence type="ECO:0000313" key="1">
    <source>
        <dbReference type="EMBL" id="SCM55300.1"/>
    </source>
</evidence>
<organism evidence="1 2">
    <name type="scientific">Petrimonas mucosa</name>
    <dbReference type="NCBI Taxonomy" id="1642646"/>
    <lineage>
        <taxon>Bacteria</taxon>
        <taxon>Pseudomonadati</taxon>
        <taxon>Bacteroidota</taxon>
        <taxon>Bacteroidia</taxon>
        <taxon>Bacteroidales</taxon>
        <taxon>Dysgonomonadaceae</taxon>
        <taxon>Petrimonas</taxon>
    </lineage>
</organism>
<gene>
    <name evidence="1" type="ORF">ING2E5A_0221</name>
</gene>
<dbReference type="KEGG" id="pmuc:ING2E5A_0221"/>
<dbReference type="EMBL" id="LT608328">
    <property type="protein sequence ID" value="SCM55300.1"/>
    <property type="molecule type" value="Genomic_DNA"/>
</dbReference>
<proteinExistence type="predicted"/>
<protein>
    <submittedName>
        <fullName evidence="1">Uncharacterized protein</fullName>
    </submittedName>
</protein>
<dbReference type="Proteomes" id="UP000178485">
    <property type="component" value="Chromosome i"/>
</dbReference>